<evidence type="ECO:0000256" key="2">
    <source>
        <dbReference type="ARBA" id="ARBA00030892"/>
    </source>
</evidence>
<feature type="domain" description="VOC" evidence="5">
    <location>
        <begin position="2"/>
        <end position="123"/>
    </location>
</feature>
<dbReference type="InterPro" id="IPR004360">
    <property type="entry name" value="Glyas_Fos-R_dOase_dom"/>
</dbReference>
<sequence>MRIAHTMLRVKSMDESLDFYTNKLGLELRSHKELPGAEADLAFIRDPKSGHEIELTYNHDGRDYDLGDAFGHIAFYVESVDETFEEWRAKGVSFSLEPKTMKNGTRIAFAVDPTGYKIELIEAPEQA</sequence>
<evidence type="ECO:0000256" key="1">
    <source>
        <dbReference type="ARBA" id="ARBA00030291"/>
    </source>
</evidence>
<evidence type="ECO:0000313" key="7">
    <source>
        <dbReference type="Proteomes" id="UP000183104"/>
    </source>
</evidence>
<dbReference type="PANTHER" id="PTHR46036:SF5">
    <property type="entry name" value="LACTOYLGLUTATHIONE LYASE"/>
    <property type="match status" value="1"/>
</dbReference>
<dbReference type="PATRIC" id="fig|381306.5.peg.2315"/>
<dbReference type="PANTHER" id="PTHR46036">
    <property type="entry name" value="LACTOYLGLUTATHIONE LYASE"/>
    <property type="match status" value="1"/>
</dbReference>
<proteinExistence type="predicted"/>
<dbReference type="RefSeq" id="WP_054965636.1">
    <property type="nucleotide sequence ID" value="NZ_FMUN01000006.1"/>
</dbReference>
<dbReference type="GO" id="GO:0004462">
    <property type="term" value="F:lactoylglutathione lyase activity"/>
    <property type="evidence" value="ECO:0007669"/>
    <property type="project" value="TreeGrafter"/>
</dbReference>
<dbReference type="AlphaFoldDB" id="A0A0N8PN63"/>
<dbReference type="OrthoDB" id="9789841at2"/>
<accession>A0A0N8PN63</accession>
<reference evidence="7" key="1">
    <citation type="submission" date="2016-10" db="EMBL/GenBank/DDBJ databases">
        <authorList>
            <person name="Varghese N."/>
        </authorList>
    </citation>
    <scope>NUCLEOTIDE SEQUENCE [LARGE SCALE GENOMIC DNA]</scope>
    <source>
        <strain evidence="7">HL 19</strain>
    </source>
</reference>
<protein>
    <recommendedName>
        <fullName evidence="2">Aldoketomutase</fullName>
    </recommendedName>
    <alternativeName>
        <fullName evidence="1">Ketone-aldehyde mutase</fullName>
    </alternativeName>
    <alternativeName>
        <fullName evidence="3">Methylglyoxalase</fullName>
    </alternativeName>
    <alternativeName>
        <fullName evidence="4">S-D-lactoylglutathione methylglyoxal lyase</fullName>
    </alternativeName>
</protein>
<evidence type="ECO:0000313" key="6">
    <source>
        <dbReference type="EMBL" id="SCY48491.1"/>
    </source>
</evidence>
<evidence type="ECO:0000259" key="5">
    <source>
        <dbReference type="PROSITE" id="PS51819"/>
    </source>
</evidence>
<evidence type="ECO:0000256" key="4">
    <source>
        <dbReference type="ARBA" id="ARBA00033298"/>
    </source>
</evidence>
<organism evidence="6 7">
    <name type="scientific">Thiohalorhabdus denitrificans</name>
    <dbReference type="NCBI Taxonomy" id="381306"/>
    <lineage>
        <taxon>Bacteria</taxon>
        <taxon>Pseudomonadati</taxon>
        <taxon>Pseudomonadota</taxon>
        <taxon>Gammaproteobacteria</taxon>
        <taxon>Thiohalorhabdales</taxon>
        <taxon>Thiohalorhabdaceae</taxon>
        <taxon>Thiohalorhabdus</taxon>
    </lineage>
</organism>
<dbReference type="STRING" id="381306.AN478_05605"/>
<gene>
    <name evidence="6" type="ORF">SAMN05661077_2258</name>
</gene>
<keyword evidence="6" id="KW-0456">Lyase</keyword>
<dbReference type="Gene3D" id="3.10.180.10">
    <property type="entry name" value="2,3-Dihydroxybiphenyl 1,2-Dioxygenase, domain 1"/>
    <property type="match status" value="1"/>
</dbReference>
<dbReference type="InterPro" id="IPR037523">
    <property type="entry name" value="VOC_core"/>
</dbReference>
<evidence type="ECO:0000256" key="3">
    <source>
        <dbReference type="ARBA" id="ARBA00032460"/>
    </source>
</evidence>
<dbReference type="PROSITE" id="PS51819">
    <property type="entry name" value="VOC"/>
    <property type="match status" value="1"/>
</dbReference>
<dbReference type="Pfam" id="PF00903">
    <property type="entry name" value="Glyoxalase"/>
    <property type="match status" value="1"/>
</dbReference>
<keyword evidence="7" id="KW-1185">Reference proteome</keyword>
<dbReference type="SUPFAM" id="SSF54593">
    <property type="entry name" value="Glyoxalase/Bleomycin resistance protein/Dihydroxybiphenyl dioxygenase"/>
    <property type="match status" value="1"/>
</dbReference>
<name>A0A0N8PN63_9GAMM</name>
<dbReference type="Proteomes" id="UP000183104">
    <property type="component" value="Unassembled WGS sequence"/>
</dbReference>
<dbReference type="GO" id="GO:0019243">
    <property type="term" value="P:methylglyoxal catabolic process to D-lactate via S-lactoyl-glutathione"/>
    <property type="evidence" value="ECO:0007669"/>
    <property type="project" value="TreeGrafter"/>
</dbReference>
<dbReference type="GO" id="GO:0005737">
    <property type="term" value="C:cytoplasm"/>
    <property type="evidence" value="ECO:0007669"/>
    <property type="project" value="TreeGrafter"/>
</dbReference>
<dbReference type="InterPro" id="IPR029068">
    <property type="entry name" value="Glyas_Bleomycin-R_OHBP_Dase"/>
</dbReference>
<dbReference type="EMBL" id="FMUN01000006">
    <property type="protein sequence ID" value="SCY48491.1"/>
    <property type="molecule type" value="Genomic_DNA"/>
</dbReference>